<dbReference type="RefSeq" id="WP_221250708.1">
    <property type="nucleotide sequence ID" value="NZ_AP024355.1"/>
</dbReference>
<feature type="domain" description="Card1 endonuclease" evidence="1">
    <location>
        <begin position="3"/>
        <end position="40"/>
    </location>
</feature>
<name>A0ABN6DTJ5_9BACT</name>
<sequence length="52" mass="5889">MSIHDCAMGLEIHSTSGTPNELDVAFLWNNRLHLIECKTSLTSALFLRAWED</sequence>
<evidence type="ECO:0000313" key="2">
    <source>
        <dbReference type="EMBL" id="BCR03224.1"/>
    </source>
</evidence>
<proteinExistence type="predicted"/>
<protein>
    <recommendedName>
        <fullName evidence="1">Card1 endonuclease domain-containing protein</fullName>
    </recommendedName>
</protein>
<dbReference type="Gene3D" id="3.40.1350.10">
    <property type="match status" value="1"/>
</dbReference>
<keyword evidence="3" id="KW-1185">Reference proteome</keyword>
<evidence type="ECO:0000313" key="3">
    <source>
        <dbReference type="Proteomes" id="UP001319827"/>
    </source>
</evidence>
<evidence type="ECO:0000259" key="1">
    <source>
        <dbReference type="Pfam" id="PF09002"/>
    </source>
</evidence>
<dbReference type="SUPFAM" id="SSF52980">
    <property type="entry name" value="Restriction endonuclease-like"/>
    <property type="match status" value="1"/>
</dbReference>
<dbReference type="InterPro" id="IPR011335">
    <property type="entry name" value="Restrct_endonuc-II-like"/>
</dbReference>
<dbReference type="Pfam" id="PF09002">
    <property type="entry name" value="Card1_endonuc"/>
    <property type="match status" value="1"/>
</dbReference>
<organism evidence="2 3">
    <name type="scientific">Desulfuromonas versatilis</name>
    <dbReference type="NCBI Taxonomy" id="2802975"/>
    <lineage>
        <taxon>Bacteria</taxon>
        <taxon>Pseudomonadati</taxon>
        <taxon>Thermodesulfobacteriota</taxon>
        <taxon>Desulfuromonadia</taxon>
        <taxon>Desulfuromonadales</taxon>
        <taxon>Desulfuromonadaceae</taxon>
        <taxon>Desulfuromonas</taxon>
    </lineage>
</organism>
<dbReference type="EMBL" id="AP024355">
    <property type="protein sequence ID" value="BCR03224.1"/>
    <property type="molecule type" value="Genomic_DNA"/>
</dbReference>
<dbReference type="InterPro" id="IPR011856">
    <property type="entry name" value="tRNA_endonuc-like_dom_sf"/>
</dbReference>
<dbReference type="InterPro" id="IPR015093">
    <property type="entry name" value="Card1_endonucl_dom"/>
</dbReference>
<accession>A0ABN6DTJ5</accession>
<gene>
    <name evidence="2" type="ORF">DESUT3_02930</name>
</gene>
<reference evidence="2 3" key="1">
    <citation type="journal article" date="2016" name="C (Basel)">
        <title>Selective Growth of and Electricity Production by Marine Exoelectrogenic Bacteria in Self-Aggregated Hydrogel of Microbially Reduced Graphene Oxide.</title>
        <authorList>
            <person name="Yoshida N."/>
            <person name="Goto Y."/>
            <person name="Miyata Y."/>
        </authorList>
    </citation>
    <scope>NUCLEOTIDE SEQUENCE [LARGE SCALE GENOMIC DNA]</scope>
    <source>
        <strain evidence="2 3">NIT-T3</strain>
    </source>
</reference>
<reference evidence="2 3" key="2">
    <citation type="journal article" date="2021" name="Int. J. Syst. Evol. Microbiol.">
        <title>Isolation and Polyphasic Characterization of Desulfuromonas versatilis sp. Nov., an Electrogenic Bacteria Capable of Versatile Metabolism Isolated from a Graphene Oxide-Reducing Enrichment Culture.</title>
        <authorList>
            <person name="Xie L."/>
            <person name="Yoshida N."/>
            <person name="Ishii S."/>
            <person name="Meng L."/>
        </authorList>
    </citation>
    <scope>NUCLEOTIDE SEQUENCE [LARGE SCALE GENOMIC DNA]</scope>
    <source>
        <strain evidence="2 3">NIT-T3</strain>
    </source>
</reference>
<dbReference type="Proteomes" id="UP001319827">
    <property type="component" value="Chromosome"/>
</dbReference>